<reference evidence="2" key="1">
    <citation type="submission" date="2013-09" db="EMBL/GenBank/DDBJ databases">
        <title>Corchorus olitorius genome sequencing.</title>
        <authorList>
            <person name="Alam M."/>
            <person name="Haque M.S."/>
            <person name="Islam M.S."/>
            <person name="Emdad E.M."/>
            <person name="Islam M.M."/>
            <person name="Ahmed B."/>
            <person name="Halim A."/>
            <person name="Hossen Q.M.M."/>
            <person name="Hossain M.Z."/>
            <person name="Ahmed R."/>
            <person name="Khan M.M."/>
            <person name="Islam R."/>
            <person name="Rashid M.M."/>
            <person name="Khan S.A."/>
            <person name="Rahman M.S."/>
            <person name="Alam M."/>
            <person name="Yahiya A.S."/>
            <person name="Khan M.S."/>
            <person name="Azam M.S."/>
            <person name="Haque T."/>
            <person name="Lashkar M.Z.H."/>
            <person name="Akhand A.I."/>
            <person name="Morshed G."/>
            <person name="Roy S."/>
            <person name="Uddin K.S."/>
            <person name="Rabeya T."/>
            <person name="Hossain A.S."/>
            <person name="Chowdhury A."/>
            <person name="Snigdha A.R."/>
            <person name="Mortoza M.S."/>
            <person name="Matin S.A."/>
            <person name="Hoque S.M.E."/>
            <person name="Islam M.K."/>
            <person name="Roy D.K."/>
            <person name="Haider R."/>
            <person name="Moosa M.M."/>
            <person name="Elias S.M."/>
            <person name="Hasan A.M."/>
            <person name="Jahan S."/>
            <person name="Shafiuddin M."/>
            <person name="Mahmood N."/>
            <person name="Shommy N.S."/>
        </authorList>
    </citation>
    <scope>NUCLEOTIDE SEQUENCE [LARGE SCALE GENOMIC DNA]</scope>
    <source>
        <strain evidence="2">cv. O-4</strain>
    </source>
</reference>
<protein>
    <submittedName>
        <fullName evidence="1">Uncharacterized protein</fullName>
    </submittedName>
</protein>
<gene>
    <name evidence="1" type="ORF">COLO4_30563</name>
</gene>
<evidence type="ECO:0000313" key="1">
    <source>
        <dbReference type="EMBL" id="OMO66434.1"/>
    </source>
</evidence>
<comment type="caution">
    <text evidence="1">The sequence shown here is derived from an EMBL/GenBank/DDBJ whole genome shotgun (WGS) entry which is preliminary data.</text>
</comment>
<accession>A0A1R3H7X0</accession>
<sequence>MAQPRFRKDLELEIGPCQIATPTRKIMKIPINDPCRPKIKDKNRIKVTTVPDIVVGGRERGYN</sequence>
<organism evidence="1 2">
    <name type="scientific">Corchorus olitorius</name>
    <dbReference type="NCBI Taxonomy" id="93759"/>
    <lineage>
        <taxon>Eukaryota</taxon>
        <taxon>Viridiplantae</taxon>
        <taxon>Streptophyta</taxon>
        <taxon>Embryophyta</taxon>
        <taxon>Tracheophyta</taxon>
        <taxon>Spermatophyta</taxon>
        <taxon>Magnoliopsida</taxon>
        <taxon>eudicotyledons</taxon>
        <taxon>Gunneridae</taxon>
        <taxon>Pentapetalae</taxon>
        <taxon>rosids</taxon>
        <taxon>malvids</taxon>
        <taxon>Malvales</taxon>
        <taxon>Malvaceae</taxon>
        <taxon>Grewioideae</taxon>
        <taxon>Apeibeae</taxon>
        <taxon>Corchorus</taxon>
    </lineage>
</organism>
<evidence type="ECO:0000313" key="2">
    <source>
        <dbReference type="Proteomes" id="UP000187203"/>
    </source>
</evidence>
<proteinExistence type="predicted"/>
<dbReference type="AlphaFoldDB" id="A0A1R3H7X0"/>
<dbReference type="EMBL" id="AWUE01020751">
    <property type="protein sequence ID" value="OMO66434.1"/>
    <property type="molecule type" value="Genomic_DNA"/>
</dbReference>
<name>A0A1R3H7X0_9ROSI</name>
<keyword evidence="2" id="KW-1185">Reference proteome</keyword>
<dbReference type="Proteomes" id="UP000187203">
    <property type="component" value="Unassembled WGS sequence"/>
</dbReference>